<dbReference type="SMART" id="SM00220">
    <property type="entry name" value="S_TKc"/>
    <property type="match status" value="1"/>
</dbReference>
<comment type="caution">
    <text evidence="3">The sequence shown here is derived from an EMBL/GenBank/DDBJ whole genome shotgun (WGS) entry which is preliminary data.</text>
</comment>
<dbReference type="OrthoDB" id="2523927at2759"/>
<feature type="compositionally biased region" description="Basic and acidic residues" evidence="1">
    <location>
        <begin position="700"/>
        <end position="710"/>
    </location>
</feature>
<dbReference type="PANTHER" id="PTHR37171:SF1">
    <property type="entry name" value="SERINE_THREONINE-PROTEIN KINASE YRZF-RELATED"/>
    <property type="match status" value="1"/>
</dbReference>
<dbReference type="EMBL" id="BRPK01000013">
    <property type="protein sequence ID" value="GLB43189.1"/>
    <property type="molecule type" value="Genomic_DNA"/>
</dbReference>
<dbReference type="InterPro" id="IPR008266">
    <property type="entry name" value="Tyr_kinase_AS"/>
</dbReference>
<feature type="compositionally biased region" description="Low complexity" evidence="1">
    <location>
        <begin position="292"/>
        <end position="305"/>
    </location>
</feature>
<organism evidence="3 4">
    <name type="scientific">Lyophyllum shimeji</name>
    <name type="common">Hon-shimeji</name>
    <name type="synonym">Tricholoma shimeji</name>
    <dbReference type="NCBI Taxonomy" id="47721"/>
    <lineage>
        <taxon>Eukaryota</taxon>
        <taxon>Fungi</taxon>
        <taxon>Dikarya</taxon>
        <taxon>Basidiomycota</taxon>
        <taxon>Agaricomycotina</taxon>
        <taxon>Agaricomycetes</taxon>
        <taxon>Agaricomycetidae</taxon>
        <taxon>Agaricales</taxon>
        <taxon>Tricholomatineae</taxon>
        <taxon>Lyophyllaceae</taxon>
        <taxon>Lyophyllum</taxon>
    </lineage>
</organism>
<dbReference type="AlphaFoldDB" id="A0A9P3PX39"/>
<feature type="region of interest" description="Disordered" evidence="1">
    <location>
        <begin position="698"/>
        <end position="748"/>
    </location>
</feature>
<accession>A0A9P3PX39</accession>
<evidence type="ECO:0000313" key="4">
    <source>
        <dbReference type="Proteomes" id="UP001063166"/>
    </source>
</evidence>
<dbReference type="PROSITE" id="PS00109">
    <property type="entry name" value="PROTEIN_KINASE_TYR"/>
    <property type="match status" value="1"/>
</dbReference>
<feature type="domain" description="Protein kinase" evidence="2">
    <location>
        <begin position="518"/>
        <end position="748"/>
    </location>
</feature>
<dbReference type="InterPro" id="IPR000719">
    <property type="entry name" value="Prot_kinase_dom"/>
</dbReference>
<evidence type="ECO:0000259" key="2">
    <source>
        <dbReference type="PROSITE" id="PS50011"/>
    </source>
</evidence>
<dbReference type="Gene3D" id="1.10.510.10">
    <property type="entry name" value="Transferase(Phosphotransferase) domain 1"/>
    <property type="match status" value="1"/>
</dbReference>
<evidence type="ECO:0000313" key="3">
    <source>
        <dbReference type="EMBL" id="GLB43189.1"/>
    </source>
</evidence>
<name>A0A9P3PX39_LYOSH</name>
<protein>
    <recommendedName>
        <fullName evidence="2">Protein kinase domain-containing protein</fullName>
    </recommendedName>
</protein>
<dbReference type="Proteomes" id="UP001063166">
    <property type="component" value="Unassembled WGS sequence"/>
</dbReference>
<feature type="region of interest" description="Disordered" evidence="1">
    <location>
        <begin position="259"/>
        <end position="326"/>
    </location>
</feature>
<gene>
    <name evidence="3" type="ORF">LshimejAT787_1300900</name>
</gene>
<sequence length="748" mass="83999">MGDEAPDFVGEEIAYFMQKYNPPLRSQDPTASPTSRKLAPPITFYDKHLDNRFSLKKVEVIPLAIHLSRAVNETIQSIKDRAVALPPPTGGFFPSREFRKYHGSNLKITDSEAVAKVYQATAASYCQVMASTLLLHPNASCWLSALHWRELRIGSRDQSKAFTDEYGLEVGDFDQDYEVPHEVQEAMDKSTKDLLRDVRRRHPALAYWDIFFVSQEAENLLKNMGDAAGMFCHQQCRTSGYTAPPCVPVSTVDATLAPWEEDSTSSASTPSLHHDHPSTPPGPSDVHDSSQGSKAARVGGSSRSGGKPEDAKKTGEAAAKLDQPRTAGDLWPRVTLRRRELSRPMHELFLQRAWSRAVENDTTFIIFHCGNFERIGYRRRAEQTLYLSDLIDVPNCDRPAYGHLNTGLYLSIIQDVIDRTKQRQREEVPDSKTRKRRRKMDAVSSNKRCKTRAAVRKERTEAEQRRENYEIVKEHAASRSLALLEIRYGVYNSPAPASFVRSKTKKRKSYGPDEYFSLVLTSEIASGATGIAHEAQLKVLVGGSTRSLGVVVKLSFKLEQLERLRHEVSIYEHLAARGVREGIPFVFGLFEDTETDTLALVMSHVGECLWTLWPDPCAYKDKVSESAKASYLRVLGEIHRAGVRHRDIRPENLMLVDEDQVAIIDFDQAELNPTEGAKRREMRHITYLLDGIYFPPGEFPSDKTTPERKSAARTLAVLDSVDEASDEDRGGGDDHADPEEGNPKDEGD</sequence>
<dbReference type="Pfam" id="PF00069">
    <property type="entry name" value="Pkinase"/>
    <property type="match status" value="1"/>
</dbReference>
<dbReference type="InterPro" id="IPR011009">
    <property type="entry name" value="Kinase-like_dom_sf"/>
</dbReference>
<dbReference type="SUPFAM" id="SSF56112">
    <property type="entry name" value="Protein kinase-like (PK-like)"/>
    <property type="match status" value="1"/>
</dbReference>
<feature type="compositionally biased region" description="Basic and acidic residues" evidence="1">
    <location>
        <begin position="306"/>
        <end position="315"/>
    </location>
</feature>
<feature type="region of interest" description="Disordered" evidence="1">
    <location>
        <begin position="422"/>
        <end position="461"/>
    </location>
</feature>
<proteinExistence type="predicted"/>
<dbReference type="PROSITE" id="PS50011">
    <property type="entry name" value="PROTEIN_KINASE_DOM"/>
    <property type="match status" value="1"/>
</dbReference>
<evidence type="ECO:0000256" key="1">
    <source>
        <dbReference type="SAM" id="MobiDB-lite"/>
    </source>
</evidence>
<dbReference type="GO" id="GO:0005524">
    <property type="term" value="F:ATP binding"/>
    <property type="evidence" value="ECO:0007669"/>
    <property type="project" value="InterPro"/>
</dbReference>
<feature type="compositionally biased region" description="Basic and acidic residues" evidence="1">
    <location>
        <begin position="422"/>
        <end position="432"/>
    </location>
</feature>
<dbReference type="GO" id="GO:0004672">
    <property type="term" value="F:protein kinase activity"/>
    <property type="evidence" value="ECO:0007669"/>
    <property type="project" value="InterPro"/>
</dbReference>
<reference evidence="3" key="1">
    <citation type="submission" date="2022-07" db="EMBL/GenBank/DDBJ databases">
        <title>The genome of Lyophyllum shimeji provides insight into the initial evolution of ectomycorrhizal fungal genome.</title>
        <authorList>
            <person name="Kobayashi Y."/>
            <person name="Shibata T."/>
            <person name="Hirakawa H."/>
            <person name="Shigenobu S."/>
            <person name="Nishiyama T."/>
            <person name="Yamada A."/>
            <person name="Hasebe M."/>
            <person name="Kawaguchi M."/>
        </authorList>
    </citation>
    <scope>NUCLEOTIDE SEQUENCE</scope>
    <source>
        <strain evidence="3">AT787</strain>
    </source>
</reference>
<dbReference type="InterPro" id="IPR052396">
    <property type="entry name" value="Meiotic_Drive_Suppr_Kinase"/>
</dbReference>
<dbReference type="PANTHER" id="PTHR37171">
    <property type="entry name" value="SERINE/THREONINE-PROTEIN KINASE YRZF-RELATED"/>
    <property type="match status" value="1"/>
</dbReference>
<keyword evidence="4" id="KW-1185">Reference proteome</keyword>